<accession>A0A381U058</accession>
<dbReference type="PANTHER" id="PTHR16026">
    <property type="entry name" value="CARTILAGE ACIDIC PROTEIN 1"/>
    <property type="match status" value="1"/>
</dbReference>
<dbReference type="Pfam" id="PF13517">
    <property type="entry name" value="FG-GAP_3"/>
    <property type="match status" value="2"/>
</dbReference>
<proteinExistence type="predicted"/>
<evidence type="ECO:0000313" key="2">
    <source>
        <dbReference type="EMBL" id="SVA21636.1"/>
    </source>
</evidence>
<sequence length="377" mass="42728">MDASKIIPYSKWIMIIIFFSCTQKIPTVEVNNMFTMMPKEFTGIDFENTLVNETKFNVFKYRNYYNGGGVAIGDVNNDGLPDIYFSSNQQSNKLFFNEGGFRFRDVTKKTGVSGSRKWSTGVAMVDINGDQLLDIYVCNSGNIKGDDRTNELFINQGAAENGIPTFREAAADYGIDNRGFSIHAAFFDYDRDGDLDLYVMNNAFQALSTFDLANNLRHERDQFGGDCLYQNNNGQFHDVSIQAGIYGSVIGFGLGLTISDINNDGWLDIYVANDFFERDYLYINNGDGTFKENLEQMLAHTSLSSMGSDIADINNDGYMDIFTTDMLPEDDYRLKTTFAFETFAFNEKKVSWGYYYQLPQNTLQINRGRIPGPENQM</sequence>
<feature type="non-terminal residue" evidence="2">
    <location>
        <position position="377"/>
    </location>
</feature>
<dbReference type="Gene3D" id="2.130.10.130">
    <property type="entry name" value="Integrin alpha, N-terminal"/>
    <property type="match status" value="2"/>
</dbReference>
<dbReference type="EMBL" id="UINC01005487">
    <property type="protein sequence ID" value="SVA21636.1"/>
    <property type="molecule type" value="Genomic_DNA"/>
</dbReference>
<dbReference type="InterPro" id="IPR027039">
    <property type="entry name" value="Crtac1"/>
</dbReference>
<dbReference type="PANTHER" id="PTHR16026:SF0">
    <property type="entry name" value="CARTILAGE ACIDIC PROTEIN 1"/>
    <property type="match status" value="1"/>
</dbReference>
<protein>
    <recommendedName>
        <fullName evidence="3">ASPIC/UnbV domain-containing protein</fullName>
    </recommendedName>
</protein>
<gene>
    <name evidence="2" type="ORF">METZ01_LOCUS74490</name>
</gene>
<dbReference type="InterPro" id="IPR028994">
    <property type="entry name" value="Integrin_alpha_N"/>
</dbReference>
<dbReference type="AlphaFoldDB" id="A0A381U058"/>
<organism evidence="2">
    <name type="scientific">marine metagenome</name>
    <dbReference type="NCBI Taxonomy" id="408172"/>
    <lineage>
        <taxon>unclassified sequences</taxon>
        <taxon>metagenomes</taxon>
        <taxon>ecological metagenomes</taxon>
    </lineage>
</organism>
<reference evidence="2" key="1">
    <citation type="submission" date="2018-05" db="EMBL/GenBank/DDBJ databases">
        <authorList>
            <person name="Lanie J.A."/>
            <person name="Ng W.-L."/>
            <person name="Kazmierczak K.M."/>
            <person name="Andrzejewski T.M."/>
            <person name="Davidsen T.M."/>
            <person name="Wayne K.J."/>
            <person name="Tettelin H."/>
            <person name="Glass J.I."/>
            <person name="Rusch D."/>
            <person name="Podicherti R."/>
            <person name="Tsui H.-C.T."/>
            <person name="Winkler M.E."/>
        </authorList>
    </citation>
    <scope>NUCLEOTIDE SEQUENCE</scope>
</reference>
<dbReference type="InterPro" id="IPR013517">
    <property type="entry name" value="FG-GAP"/>
</dbReference>
<keyword evidence="1" id="KW-0732">Signal</keyword>
<dbReference type="SUPFAM" id="SSF69318">
    <property type="entry name" value="Integrin alpha N-terminal domain"/>
    <property type="match status" value="1"/>
</dbReference>
<evidence type="ECO:0000256" key="1">
    <source>
        <dbReference type="ARBA" id="ARBA00022729"/>
    </source>
</evidence>
<name>A0A381U058_9ZZZZ</name>
<evidence type="ECO:0008006" key="3">
    <source>
        <dbReference type="Google" id="ProtNLM"/>
    </source>
</evidence>